<keyword evidence="2" id="KW-0812">Transmembrane</keyword>
<dbReference type="RefSeq" id="WP_139229997.1">
    <property type="nucleotide sequence ID" value="NZ_FOLB01000001.1"/>
</dbReference>
<keyword evidence="4" id="KW-1185">Reference proteome</keyword>
<dbReference type="OrthoDB" id="3789852at2"/>
<evidence type="ECO:0000313" key="3">
    <source>
        <dbReference type="EMBL" id="SFB77009.1"/>
    </source>
</evidence>
<keyword evidence="2" id="KW-0472">Membrane</keyword>
<sequence length="73" mass="7636">MFLDIVALHLGALHPYEKVLTLLLAFGPFVLLGIVVAVRRRQDAAEDAAAEAAQEPGEGASEPATRGRPGSPS</sequence>
<dbReference type="AlphaFoldDB" id="A0A1I1DPT4"/>
<reference evidence="3 4" key="1">
    <citation type="submission" date="2016-10" db="EMBL/GenBank/DDBJ databases">
        <authorList>
            <person name="de Groot N.N."/>
        </authorList>
    </citation>
    <scope>NUCLEOTIDE SEQUENCE [LARGE SCALE GENOMIC DNA]</scope>
    <source>
        <strain evidence="3 4">CGMCC 1.7056</strain>
    </source>
</reference>
<dbReference type="Proteomes" id="UP000198832">
    <property type="component" value="Unassembled WGS sequence"/>
</dbReference>
<evidence type="ECO:0000256" key="2">
    <source>
        <dbReference type="SAM" id="Phobius"/>
    </source>
</evidence>
<dbReference type="STRING" id="574651.SAMN04487968_101426"/>
<feature type="transmembrane region" description="Helical" evidence="2">
    <location>
        <begin position="20"/>
        <end position="38"/>
    </location>
</feature>
<accession>A0A1I1DPT4</accession>
<gene>
    <name evidence="3" type="ORF">SAMN04487968_101426</name>
</gene>
<evidence type="ECO:0000313" key="4">
    <source>
        <dbReference type="Proteomes" id="UP000198832"/>
    </source>
</evidence>
<feature type="compositionally biased region" description="Low complexity" evidence="1">
    <location>
        <begin position="50"/>
        <end position="64"/>
    </location>
</feature>
<proteinExistence type="predicted"/>
<organism evidence="3 4">
    <name type="scientific">Nocardioides terrae</name>
    <dbReference type="NCBI Taxonomy" id="574651"/>
    <lineage>
        <taxon>Bacteria</taxon>
        <taxon>Bacillati</taxon>
        <taxon>Actinomycetota</taxon>
        <taxon>Actinomycetes</taxon>
        <taxon>Propionibacteriales</taxon>
        <taxon>Nocardioidaceae</taxon>
        <taxon>Nocardioides</taxon>
    </lineage>
</organism>
<name>A0A1I1DPT4_9ACTN</name>
<evidence type="ECO:0000256" key="1">
    <source>
        <dbReference type="SAM" id="MobiDB-lite"/>
    </source>
</evidence>
<dbReference type="EMBL" id="FOLB01000001">
    <property type="protein sequence ID" value="SFB77009.1"/>
    <property type="molecule type" value="Genomic_DNA"/>
</dbReference>
<protein>
    <submittedName>
        <fullName evidence="3">Uncharacterized protein</fullName>
    </submittedName>
</protein>
<keyword evidence="2" id="KW-1133">Transmembrane helix</keyword>
<feature type="region of interest" description="Disordered" evidence="1">
    <location>
        <begin position="46"/>
        <end position="73"/>
    </location>
</feature>